<feature type="compositionally biased region" description="Basic and acidic residues" evidence="1">
    <location>
        <begin position="228"/>
        <end position="244"/>
    </location>
</feature>
<protein>
    <submittedName>
        <fullName evidence="3">Transglycosylase SLT domain-containing protein</fullName>
    </submittedName>
</protein>
<evidence type="ECO:0000259" key="2">
    <source>
        <dbReference type="Pfam" id="PF01464"/>
    </source>
</evidence>
<dbReference type="EMBL" id="JBHUKU010000021">
    <property type="protein sequence ID" value="MFD2463423.1"/>
    <property type="molecule type" value="Genomic_DNA"/>
</dbReference>
<feature type="domain" description="Transglycosylase SLT" evidence="2">
    <location>
        <begin position="345"/>
        <end position="422"/>
    </location>
</feature>
<evidence type="ECO:0000256" key="1">
    <source>
        <dbReference type="SAM" id="MobiDB-lite"/>
    </source>
</evidence>
<sequence length="438" mass="44680">MTSSPDRTSLDPDVLRRSAAEIGELMDDMSSLGRLNAAGLRPGDFPAAARFQAVLQHREGGIVQHTNDLRATLGKIARDLKTVAQDLEAVDHGSTAAVRQLTEDTRALNDTLTRAEYEPGASDPGTGSPESTTYPESGSPAGTEGPGGGSPAGTESPDHTGGPGGGGSGSPGEPNHGVFTVSHQSPFPPNGSPHGHVVRASTGGLQRPDLYPVADPLVFSQWGPRAGSPREDGQPGRTRPREPSDPASPTEGAPAASKAKQEPAAASESSPAAVPTSSTGSTSRAEYPVTYSSGGGAGVPSHTYPVSVPGGGGWSMVPPSGDVADWIREAIEILRANGVNVSDADAALIATIIQHESGGDPNAINNWDSNAAAGHPSMGLMQTIDTTFDAYKLPGHDVINNPVDNIIAGVRYAISRYGSLNGVPGIQGLADGGGYVGY</sequence>
<dbReference type="PANTHER" id="PTHR21525">
    <property type="entry name" value="MOTILE SPERM PROTEIN"/>
    <property type="match status" value="1"/>
</dbReference>
<feature type="region of interest" description="Disordered" evidence="1">
    <location>
        <begin position="101"/>
        <end position="304"/>
    </location>
</feature>
<feature type="compositionally biased region" description="Basic and acidic residues" evidence="1">
    <location>
        <begin position="101"/>
        <end position="117"/>
    </location>
</feature>
<name>A0ABW5GRC2_9PSEU</name>
<feature type="compositionally biased region" description="Gly residues" evidence="1">
    <location>
        <begin position="161"/>
        <end position="170"/>
    </location>
</feature>
<evidence type="ECO:0000313" key="3">
    <source>
        <dbReference type="EMBL" id="MFD2463423.1"/>
    </source>
</evidence>
<dbReference type="Proteomes" id="UP001597419">
    <property type="component" value="Unassembled WGS sequence"/>
</dbReference>
<accession>A0ABW5GRC2</accession>
<dbReference type="Pfam" id="PF01464">
    <property type="entry name" value="SLT"/>
    <property type="match status" value="1"/>
</dbReference>
<reference evidence="4" key="1">
    <citation type="journal article" date="2019" name="Int. J. Syst. Evol. Microbiol.">
        <title>The Global Catalogue of Microorganisms (GCM) 10K type strain sequencing project: providing services to taxonomists for standard genome sequencing and annotation.</title>
        <authorList>
            <consortium name="The Broad Institute Genomics Platform"/>
            <consortium name="The Broad Institute Genome Sequencing Center for Infectious Disease"/>
            <person name="Wu L."/>
            <person name="Ma J."/>
        </authorList>
    </citation>
    <scope>NUCLEOTIDE SEQUENCE [LARGE SCALE GENOMIC DNA]</scope>
    <source>
        <strain evidence="4">CGMCC 4.7643</strain>
    </source>
</reference>
<dbReference type="InterPro" id="IPR023346">
    <property type="entry name" value="Lysozyme-like_dom_sf"/>
</dbReference>
<dbReference type="PANTHER" id="PTHR21525:SF9">
    <property type="entry name" value="CHANNEL_COLICIN DOMAIN-CONTAINING PROTEIN"/>
    <property type="match status" value="1"/>
</dbReference>
<evidence type="ECO:0000313" key="4">
    <source>
        <dbReference type="Proteomes" id="UP001597419"/>
    </source>
</evidence>
<organism evidence="3 4">
    <name type="scientific">Amycolatopsis samaneae</name>
    <dbReference type="NCBI Taxonomy" id="664691"/>
    <lineage>
        <taxon>Bacteria</taxon>
        <taxon>Bacillati</taxon>
        <taxon>Actinomycetota</taxon>
        <taxon>Actinomycetes</taxon>
        <taxon>Pseudonocardiales</taxon>
        <taxon>Pseudonocardiaceae</taxon>
        <taxon>Amycolatopsis</taxon>
    </lineage>
</organism>
<keyword evidence="4" id="KW-1185">Reference proteome</keyword>
<dbReference type="SUPFAM" id="SSF53955">
    <property type="entry name" value="Lysozyme-like"/>
    <property type="match status" value="1"/>
</dbReference>
<dbReference type="CDD" id="cd13402">
    <property type="entry name" value="LT_TF-like"/>
    <property type="match status" value="1"/>
</dbReference>
<gene>
    <name evidence="3" type="ORF">ACFSYJ_32760</name>
</gene>
<feature type="compositionally biased region" description="Low complexity" evidence="1">
    <location>
        <begin position="253"/>
        <end position="283"/>
    </location>
</feature>
<dbReference type="Gene3D" id="1.10.530.10">
    <property type="match status" value="1"/>
</dbReference>
<proteinExistence type="predicted"/>
<dbReference type="RefSeq" id="WP_345400150.1">
    <property type="nucleotide sequence ID" value="NZ_BAABHG010000011.1"/>
</dbReference>
<comment type="caution">
    <text evidence="3">The sequence shown here is derived from an EMBL/GenBank/DDBJ whole genome shotgun (WGS) entry which is preliminary data.</text>
</comment>
<dbReference type="InterPro" id="IPR008258">
    <property type="entry name" value="Transglycosylase_SLT_dom_1"/>
</dbReference>